<sequence>MIWFLRNWQLALLAALAFALGVMGIRSASLSGRLDRAKAKAAGLQQEVKAHELRNDVENRIAADRGDPRDSLRRDWSE</sequence>
<evidence type="ECO:0000313" key="4">
    <source>
        <dbReference type="Proteomes" id="UP000474758"/>
    </source>
</evidence>
<dbReference type="Proteomes" id="UP000474758">
    <property type="component" value="Unassembled WGS sequence"/>
</dbReference>
<dbReference type="RefSeq" id="WP_165054376.1">
    <property type="nucleotide sequence ID" value="NZ_JAALFE010000047.1"/>
</dbReference>
<protein>
    <submittedName>
        <fullName evidence="3">Uncharacterized protein</fullName>
    </submittedName>
</protein>
<feature type="coiled-coil region" evidence="1">
    <location>
        <begin position="27"/>
        <end position="54"/>
    </location>
</feature>
<feature type="region of interest" description="Disordered" evidence="2">
    <location>
        <begin position="59"/>
        <end position="78"/>
    </location>
</feature>
<comment type="caution">
    <text evidence="3">The sequence shown here is derived from an EMBL/GenBank/DDBJ whole genome shotgun (WGS) entry which is preliminary data.</text>
</comment>
<reference evidence="3 4" key="1">
    <citation type="submission" date="2020-02" db="EMBL/GenBank/DDBJ databases">
        <title>Rhodobacter translucens sp. nov., a novel bacterium isolated from activated sludge.</title>
        <authorList>
            <person name="Liu J."/>
        </authorList>
    </citation>
    <scope>NUCLEOTIDE SEQUENCE [LARGE SCALE GENOMIC DNA]</scope>
    <source>
        <strain evidence="3 4">HX-7-19</strain>
    </source>
</reference>
<dbReference type="EMBL" id="JAALFE010000047">
    <property type="protein sequence ID" value="NGQ93355.1"/>
    <property type="molecule type" value="Genomic_DNA"/>
</dbReference>
<keyword evidence="4" id="KW-1185">Reference proteome</keyword>
<proteinExistence type="predicted"/>
<evidence type="ECO:0000256" key="2">
    <source>
        <dbReference type="SAM" id="MobiDB-lite"/>
    </source>
</evidence>
<evidence type="ECO:0000256" key="1">
    <source>
        <dbReference type="SAM" id="Coils"/>
    </source>
</evidence>
<dbReference type="AlphaFoldDB" id="A0A6M1U9C0"/>
<name>A0A6M1U9C0_9RHOB</name>
<keyword evidence="1" id="KW-0175">Coiled coil</keyword>
<accession>A0A6M1U9C0</accession>
<evidence type="ECO:0000313" key="3">
    <source>
        <dbReference type="EMBL" id="NGQ93355.1"/>
    </source>
</evidence>
<gene>
    <name evidence="3" type="ORF">G5V65_20935</name>
</gene>
<organism evidence="3 4">
    <name type="scientific">Paragemmobacter kunshanensis</name>
    <dbReference type="NCBI Taxonomy" id="2583234"/>
    <lineage>
        <taxon>Bacteria</taxon>
        <taxon>Pseudomonadati</taxon>
        <taxon>Pseudomonadota</taxon>
        <taxon>Alphaproteobacteria</taxon>
        <taxon>Rhodobacterales</taxon>
        <taxon>Paracoccaceae</taxon>
        <taxon>Paragemmobacter</taxon>
    </lineage>
</organism>